<dbReference type="STRING" id="1386089.N865_08595"/>
<dbReference type="RefSeq" id="WP_084328174.1">
    <property type="nucleotide sequence ID" value="NZ_AWSA01000023.1"/>
</dbReference>
<evidence type="ECO:0000256" key="5">
    <source>
        <dbReference type="ARBA" id="ARBA00022741"/>
    </source>
</evidence>
<feature type="compositionally biased region" description="Polar residues" evidence="11">
    <location>
        <begin position="199"/>
        <end position="208"/>
    </location>
</feature>
<feature type="compositionally biased region" description="Basic and acidic residues" evidence="11">
    <location>
        <begin position="210"/>
        <end position="220"/>
    </location>
</feature>
<evidence type="ECO:0000256" key="4">
    <source>
        <dbReference type="ARBA" id="ARBA00022679"/>
    </source>
</evidence>
<evidence type="ECO:0000256" key="10">
    <source>
        <dbReference type="RuleBase" id="RU363066"/>
    </source>
</evidence>
<keyword evidence="4 10" id="KW-0808">Transferase</keyword>
<dbReference type="EC" id="2.7.1.12" evidence="3 10"/>
<dbReference type="Gene3D" id="3.40.50.300">
    <property type="entry name" value="P-loop containing nucleotide triphosphate hydrolases"/>
    <property type="match status" value="1"/>
</dbReference>
<name>W9G7W9_9MICO</name>
<dbReference type="PANTHER" id="PTHR43442">
    <property type="entry name" value="GLUCONOKINASE-RELATED"/>
    <property type="match status" value="1"/>
</dbReference>
<dbReference type="InterPro" id="IPR006001">
    <property type="entry name" value="Therm_gnt_kin"/>
</dbReference>
<dbReference type="Proteomes" id="UP000019489">
    <property type="component" value="Unassembled WGS sequence"/>
</dbReference>
<dbReference type="GO" id="GO:0046316">
    <property type="term" value="F:gluconokinase activity"/>
    <property type="evidence" value="ECO:0007669"/>
    <property type="project" value="UniProtKB-EC"/>
</dbReference>
<comment type="similarity">
    <text evidence="2 10">Belongs to the gluconokinase GntK/GntV family.</text>
</comment>
<reference evidence="12 13" key="1">
    <citation type="submission" date="2013-08" db="EMBL/GenBank/DDBJ databases">
        <title>Intrasporangium oryzae NRRL B-24470.</title>
        <authorList>
            <person name="Liu H."/>
            <person name="Wang G."/>
        </authorList>
    </citation>
    <scope>NUCLEOTIDE SEQUENCE [LARGE SCALE GENOMIC DNA]</scope>
    <source>
        <strain evidence="12 13">NRRL B-24470</strain>
    </source>
</reference>
<proteinExistence type="inferred from homology"/>
<evidence type="ECO:0000256" key="2">
    <source>
        <dbReference type="ARBA" id="ARBA00008420"/>
    </source>
</evidence>
<dbReference type="CDD" id="cd02021">
    <property type="entry name" value="GntK"/>
    <property type="match status" value="1"/>
</dbReference>
<protein>
    <recommendedName>
        <fullName evidence="3 10">Gluconokinase</fullName>
        <ecNumber evidence="3 10">2.7.1.12</ecNumber>
    </recommendedName>
</protein>
<dbReference type="GO" id="GO:0005524">
    <property type="term" value="F:ATP binding"/>
    <property type="evidence" value="ECO:0007669"/>
    <property type="project" value="UniProtKB-KW"/>
</dbReference>
<gene>
    <name evidence="12" type="ORF">N865_08595</name>
</gene>
<dbReference type="FunFam" id="3.40.50.300:FF:000522">
    <property type="entry name" value="Gluconokinase"/>
    <property type="match status" value="1"/>
</dbReference>
<feature type="region of interest" description="Disordered" evidence="11">
    <location>
        <begin position="186"/>
        <end position="220"/>
    </location>
</feature>
<evidence type="ECO:0000256" key="8">
    <source>
        <dbReference type="ARBA" id="ARBA00023064"/>
    </source>
</evidence>
<evidence type="ECO:0000256" key="7">
    <source>
        <dbReference type="ARBA" id="ARBA00022840"/>
    </source>
</evidence>
<keyword evidence="8" id="KW-0311">Gluconate utilization</keyword>
<comment type="caution">
    <text evidence="12">The sequence shown here is derived from an EMBL/GenBank/DDBJ whole genome shotgun (WGS) entry which is preliminary data.</text>
</comment>
<evidence type="ECO:0000256" key="9">
    <source>
        <dbReference type="ARBA" id="ARBA00048090"/>
    </source>
</evidence>
<organism evidence="12 13">
    <name type="scientific">Intrasporangium oryzae NRRL B-24470</name>
    <dbReference type="NCBI Taxonomy" id="1386089"/>
    <lineage>
        <taxon>Bacteria</taxon>
        <taxon>Bacillati</taxon>
        <taxon>Actinomycetota</taxon>
        <taxon>Actinomycetes</taxon>
        <taxon>Micrococcales</taxon>
        <taxon>Intrasporangiaceae</taxon>
        <taxon>Intrasporangium</taxon>
    </lineage>
</organism>
<dbReference type="AlphaFoldDB" id="W9G7W9"/>
<evidence type="ECO:0000313" key="13">
    <source>
        <dbReference type="Proteomes" id="UP000019489"/>
    </source>
</evidence>
<dbReference type="eggNOG" id="COG3265">
    <property type="taxonomic scope" value="Bacteria"/>
</dbReference>
<dbReference type="GO" id="GO:0005737">
    <property type="term" value="C:cytoplasm"/>
    <property type="evidence" value="ECO:0007669"/>
    <property type="project" value="TreeGrafter"/>
</dbReference>
<dbReference type="NCBIfam" id="TIGR01313">
    <property type="entry name" value="therm_gnt_kin"/>
    <property type="match status" value="1"/>
</dbReference>
<evidence type="ECO:0000256" key="11">
    <source>
        <dbReference type="SAM" id="MobiDB-lite"/>
    </source>
</evidence>
<dbReference type="GO" id="GO:0019521">
    <property type="term" value="P:D-gluconate metabolic process"/>
    <property type="evidence" value="ECO:0007669"/>
    <property type="project" value="UniProtKB-KW"/>
</dbReference>
<evidence type="ECO:0000256" key="1">
    <source>
        <dbReference type="ARBA" id="ARBA00004761"/>
    </source>
</evidence>
<keyword evidence="13" id="KW-1185">Reference proteome</keyword>
<keyword evidence="5 10" id="KW-0547">Nucleotide-binding</keyword>
<sequence length="220" mass="23284">MTGEATVEPTCEPTCEPLRTRHVVVMGVSGCGKTTVARGVAAATGFVMAEGDEFHPPANVEKMRAGIPLDDEDRWPWLRDLAGWMGARAAEGRSTVISCSALKRAYRTVLAEGLPIVEFVHLDGSADVIRGRMSSRAGHYMPTSLLDSQVATLEPLGADESGLVLDVALSPSELVDRAVEGLGLRRGAPPQSDDACRCSSLNVMSSPASEADRPAARAVR</sequence>
<comment type="catalytic activity">
    <reaction evidence="9 10">
        <text>D-gluconate + ATP = 6-phospho-D-gluconate + ADP + H(+)</text>
        <dbReference type="Rhea" id="RHEA:19433"/>
        <dbReference type="ChEBI" id="CHEBI:15378"/>
        <dbReference type="ChEBI" id="CHEBI:18391"/>
        <dbReference type="ChEBI" id="CHEBI:30616"/>
        <dbReference type="ChEBI" id="CHEBI:58759"/>
        <dbReference type="ChEBI" id="CHEBI:456216"/>
        <dbReference type="EC" id="2.7.1.12"/>
    </reaction>
</comment>
<evidence type="ECO:0000313" key="12">
    <source>
        <dbReference type="EMBL" id="EWT01367.1"/>
    </source>
</evidence>
<evidence type="ECO:0000256" key="6">
    <source>
        <dbReference type="ARBA" id="ARBA00022777"/>
    </source>
</evidence>
<dbReference type="Pfam" id="PF13671">
    <property type="entry name" value="AAA_33"/>
    <property type="match status" value="1"/>
</dbReference>
<evidence type="ECO:0000256" key="3">
    <source>
        <dbReference type="ARBA" id="ARBA00012054"/>
    </source>
</evidence>
<dbReference type="SUPFAM" id="SSF52540">
    <property type="entry name" value="P-loop containing nucleoside triphosphate hydrolases"/>
    <property type="match status" value="1"/>
</dbReference>
<dbReference type="OrthoDB" id="9795716at2"/>
<dbReference type="PANTHER" id="PTHR43442:SF3">
    <property type="entry name" value="GLUCONOKINASE-RELATED"/>
    <property type="match status" value="1"/>
</dbReference>
<dbReference type="InterPro" id="IPR027417">
    <property type="entry name" value="P-loop_NTPase"/>
</dbReference>
<dbReference type="EMBL" id="AWSA01000023">
    <property type="protein sequence ID" value="EWT01367.1"/>
    <property type="molecule type" value="Genomic_DNA"/>
</dbReference>
<comment type="pathway">
    <text evidence="1">Carbohydrate acid metabolism.</text>
</comment>
<accession>W9G7W9</accession>
<keyword evidence="6 10" id="KW-0418">Kinase</keyword>
<keyword evidence="7 10" id="KW-0067">ATP-binding</keyword>